<dbReference type="Gene3D" id="1.10.287.950">
    <property type="entry name" value="Methyl-accepting chemotaxis protein"/>
    <property type="match status" value="1"/>
</dbReference>
<dbReference type="PROSITE" id="PS50885">
    <property type="entry name" value="HAMP"/>
    <property type="match status" value="1"/>
</dbReference>
<name>A0A3D8PYG0_9BACI</name>
<evidence type="ECO:0000256" key="6">
    <source>
        <dbReference type="PROSITE-ProRule" id="PRU00284"/>
    </source>
</evidence>
<reference evidence="11" key="1">
    <citation type="submission" date="2017-11" db="EMBL/GenBank/DDBJ databases">
        <authorList>
            <person name="Zhu W."/>
        </authorList>
    </citation>
    <scope>NUCLEOTIDE SEQUENCE [LARGE SCALE GENOMIC DNA]</scope>
    <source>
        <strain evidence="11">CAU 1183</strain>
    </source>
</reference>
<dbReference type="Pfam" id="PF00672">
    <property type="entry name" value="HAMP"/>
    <property type="match status" value="1"/>
</dbReference>
<dbReference type="GO" id="GO:0005886">
    <property type="term" value="C:plasma membrane"/>
    <property type="evidence" value="ECO:0007669"/>
    <property type="project" value="UniProtKB-SubCell"/>
</dbReference>
<gene>
    <name evidence="10" type="ORF">CWR48_06425</name>
</gene>
<dbReference type="Gene3D" id="6.10.340.10">
    <property type="match status" value="1"/>
</dbReference>
<keyword evidence="3 7" id="KW-0472">Membrane</keyword>
<evidence type="ECO:0000259" key="9">
    <source>
        <dbReference type="PROSITE" id="PS50885"/>
    </source>
</evidence>
<keyword evidence="7" id="KW-0812">Transmembrane</keyword>
<comment type="similarity">
    <text evidence="5">Belongs to the methyl-accepting chemotaxis (MCP) protein family.</text>
</comment>
<dbReference type="AlphaFoldDB" id="A0A3D8PYG0"/>
<keyword evidence="2" id="KW-1003">Cell membrane</keyword>
<evidence type="ECO:0000256" key="7">
    <source>
        <dbReference type="SAM" id="Phobius"/>
    </source>
</evidence>
<keyword evidence="11" id="KW-1185">Reference proteome</keyword>
<dbReference type="PANTHER" id="PTHR32089">
    <property type="entry name" value="METHYL-ACCEPTING CHEMOTAXIS PROTEIN MCPB"/>
    <property type="match status" value="1"/>
</dbReference>
<evidence type="ECO:0000256" key="3">
    <source>
        <dbReference type="ARBA" id="ARBA00023136"/>
    </source>
</evidence>
<feature type="domain" description="HAMP" evidence="9">
    <location>
        <begin position="202"/>
        <end position="255"/>
    </location>
</feature>
<dbReference type="PROSITE" id="PS50111">
    <property type="entry name" value="CHEMOTAXIS_TRANSDUC_2"/>
    <property type="match status" value="1"/>
</dbReference>
<comment type="subcellular location">
    <subcellularLocation>
        <location evidence="1">Cell membrane</location>
    </subcellularLocation>
</comment>
<evidence type="ECO:0000256" key="1">
    <source>
        <dbReference type="ARBA" id="ARBA00004236"/>
    </source>
</evidence>
<dbReference type="SUPFAM" id="SSF158472">
    <property type="entry name" value="HAMP domain-like"/>
    <property type="match status" value="1"/>
</dbReference>
<dbReference type="Proteomes" id="UP000257143">
    <property type="component" value="Unassembled WGS sequence"/>
</dbReference>
<organism evidence="10 11">
    <name type="scientific">Oceanobacillus arenosus</name>
    <dbReference type="NCBI Taxonomy" id="1229153"/>
    <lineage>
        <taxon>Bacteria</taxon>
        <taxon>Bacillati</taxon>
        <taxon>Bacillota</taxon>
        <taxon>Bacilli</taxon>
        <taxon>Bacillales</taxon>
        <taxon>Bacillaceae</taxon>
        <taxon>Oceanobacillus</taxon>
    </lineage>
</organism>
<feature type="domain" description="Methyl-accepting transducer" evidence="8">
    <location>
        <begin position="274"/>
        <end position="524"/>
    </location>
</feature>
<dbReference type="EMBL" id="PIOC01000010">
    <property type="protein sequence ID" value="RDW20318.1"/>
    <property type="molecule type" value="Genomic_DNA"/>
</dbReference>
<dbReference type="SMART" id="SM00283">
    <property type="entry name" value="MA"/>
    <property type="match status" value="1"/>
</dbReference>
<protein>
    <submittedName>
        <fullName evidence="10">Methyl-accepting chemotaxis protein</fullName>
    </submittedName>
</protein>
<dbReference type="OrthoDB" id="2010115at2"/>
<keyword evidence="7" id="KW-1133">Transmembrane helix</keyword>
<dbReference type="Pfam" id="PF00015">
    <property type="entry name" value="MCPsignal"/>
    <property type="match status" value="1"/>
</dbReference>
<evidence type="ECO:0000313" key="11">
    <source>
        <dbReference type="Proteomes" id="UP000257143"/>
    </source>
</evidence>
<evidence type="ECO:0000256" key="5">
    <source>
        <dbReference type="ARBA" id="ARBA00029447"/>
    </source>
</evidence>
<dbReference type="InterPro" id="IPR003660">
    <property type="entry name" value="HAMP_dom"/>
</dbReference>
<evidence type="ECO:0000259" key="8">
    <source>
        <dbReference type="PROSITE" id="PS50111"/>
    </source>
</evidence>
<dbReference type="InterPro" id="IPR004089">
    <property type="entry name" value="MCPsignal_dom"/>
</dbReference>
<keyword evidence="4 6" id="KW-0807">Transducer</keyword>
<evidence type="ECO:0000256" key="4">
    <source>
        <dbReference type="ARBA" id="ARBA00023224"/>
    </source>
</evidence>
<evidence type="ECO:0000313" key="10">
    <source>
        <dbReference type="EMBL" id="RDW20318.1"/>
    </source>
</evidence>
<dbReference type="PANTHER" id="PTHR32089:SF112">
    <property type="entry name" value="LYSOZYME-LIKE PROTEIN-RELATED"/>
    <property type="match status" value="1"/>
</dbReference>
<dbReference type="SUPFAM" id="SSF58104">
    <property type="entry name" value="Methyl-accepting chemotaxis protein (MCP) signaling domain"/>
    <property type="match status" value="1"/>
</dbReference>
<accession>A0A3D8PYG0</accession>
<sequence length="561" mass="62056">MRLIFNRLLGKTSLRKRLLIPFVTLMVIAVVAVGATSYIQARNITMTTIEDRLAREAELIGYIAESLHFTYVGQDDYFMQQLNANIRSQKKQLEKDGMKSDFFYITDSSVTPFPISEKTLPKIPDSLVKHITEAKNGQTLQTIDGKSYSISFQEMKEINGIYTIIVPTNSFMGPINDMGYLSIGIGAVSIIISTILIIIFVRSLTKPLSSLSKAMREVREGNLNSSVSIKTTIPEFTSLHKSYTAMITHMRTMLNQLNSTTIELDQTGTDLKQSSDNALQSSHDLIESINVVKIGAEQTATSSENSVNNSMVMKHRIEKMLNNMNIVFTSSDSMGNSAVDGEKSISELISTIRSFEKDFKHLTKTIKQVNDYSMSISKLVGLIQGIAEQTKLLSLNAAIEAARAGDAGKGFSVVANEVGKLAEQSSAAANDITNSISHMEEITANATNEFEQMLKKSNNNISMANLSKESFDELMREITEVTVKLEGMQGELHDFRELLPNLEVTAEEFASISQETLASAEEMLASSEHQHKQMENTHEIGLKLTGLSKSLSAITKKFHVE</sequence>
<dbReference type="SMART" id="SM00304">
    <property type="entry name" value="HAMP"/>
    <property type="match status" value="1"/>
</dbReference>
<dbReference type="GO" id="GO:0007165">
    <property type="term" value="P:signal transduction"/>
    <property type="evidence" value="ECO:0007669"/>
    <property type="project" value="UniProtKB-KW"/>
</dbReference>
<feature type="transmembrane region" description="Helical" evidence="7">
    <location>
        <begin position="178"/>
        <end position="201"/>
    </location>
</feature>
<evidence type="ECO:0000256" key="2">
    <source>
        <dbReference type="ARBA" id="ARBA00022475"/>
    </source>
</evidence>
<comment type="caution">
    <text evidence="10">The sequence shown here is derived from an EMBL/GenBank/DDBJ whole genome shotgun (WGS) entry which is preliminary data.</text>
</comment>
<proteinExistence type="inferred from homology"/>